<dbReference type="EMBL" id="RWGY01000029">
    <property type="protein sequence ID" value="TVU17569.1"/>
    <property type="molecule type" value="Genomic_DNA"/>
</dbReference>
<organism evidence="2 3">
    <name type="scientific">Eragrostis curvula</name>
    <name type="common">weeping love grass</name>
    <dbReference type="NCBI Taxonomy" id="38414"/>
    <lineage>
        <taxon>Eukaryota</taxon>
        <taxon>Viridiplantae</taxon>
        <taxon>Streptophyta</taxon>
        <taxon>Embryophyta</taxon>
        <taxon>Tracheophyta</taxon>
        <taxon>Spermatophyta</taxon>
        <taxon>Magnoliopsida</taxon>
        <taxon>Liliopsida</taxon>
        <taxon>Poales</taxon>
        <taxon>Poaceae</taxon>
        <taxon>PACMAD clade</taxon>
        <taxon>Chloridoideae</taxon>
        <taxon>Eragrostideae</taxon>
        <taxon>Eragrostidinae</taxon>
        <taxon>Eragrostis</taxon>
    </lineage>
</organism>
<feature type="compositionally biased region" description="Acidic residues" evidence="1">
    <location>
        <begin position="232"/>
        <end position="242"/>
    </location>
</feature>
<dbReference type="Proteomes" id="UP000324897">
    <property type="component" value="Chromosome 7"/>
</dbReference>
<evidence type="ECO:0000313" key="3">
    <source>
        <dbReference type="Proteomes" id="UP000324897"/>
    </source>
</evidence>
<accession>A0A5J9U1H6</accession>
<dbReference type="AlphaFoldDB" id="A0A5J9U1H6"/>
<proteinExistence type="predicted"/>
<feature type="non-terminal residue" evidence="2">
    <location>
        <position position="1"/>
    </location>
</feature>
<evidence type="ECO:0000256" key="1">
    <source>
        <dbReference type="SAM" id="MobiDB-lite"/>
    </source>
</evidence>
<evidence type="ECO:0000313" key="2">
    <source>
        <dbReference type="EMBL" id="TVU17569.1"/>
    </source>
</evidence>
<dbReference type="Gramene" id="TVU17569">
    <property type="protein sequence ID" value="TVU17569"/>
    <property type="gene ID" value="EJB05_33613"/>
</dbReference>
<keyword evidence="3" id="KW-1185">Reference proteome</keyword>
<feature type="region of interest" description="Disordered" evidence="1">
    <location>
        <begin position="1"/>
        <end position="40"/>
    </location>
</feature>
<protein>
    <submittedName>
        <fullName evidence="2">Uncharacterized protein</fullName>
    </submittedName>
</protein>
<comment type="caution">
    <text evidence="2">The sequence shown here is derived from an EMBL/GenBank/DDBJ whole genome shotgun (WGS) entry which is preliminary data.</text>
</comment>
<reference evidence="2 3" key="1">
    <citation type="journal article" date="2019" name="Sci. Rep.">
        <title>A high-quality genome of Eragrostis curvula grass provides insights into Poaceae evolution and supports new strategies to enhance forage quality.</title>
        <authorList>
            <person name="Carballo J."/>
            <person name="Santos B.A.C.M."/>
            <person name="Zappacosta D."/>
            <person name="Garbus I."/>
            <person name="Selva J.P."/>
            <person name="Gallo C.A."/>
            <person name="Diaz A."/>
            <person name="Albertini E."/>
            <person name="Caccamo M."/>
            <person name="Echenique V."/>
        </authorList>
    </citation>
    <scope>NUCLEOTIDE SEQUENCE [LARGE SCALE GENOMIC DNA]</scope>
    <source>
        <strain evidence="3">cv. Victoria</strain>
        <tissue evidence="2">Leaf</tissue>
    </source>
</reference>
<gene>
    <name evidence="2" type="ORF">EJB05_33613</name>
</gene>
<feature type="compositionally biased region" description="Basic and acidic residues" evidence="1">
    <location>
        <begin position="8"/>
        <end position="22"/>
    </location>
</feature>
<feature type="region of interest" description="Disordered" evidence="1">
    <location>
        <begin position="218"/>
        <end position="242"/>
    </location>
</feature>
<name>A0A5J9U1H6_9POAL</name>
<sequence length="242" mass="26534">MCVRRGRRGGEPRAPRDDRGGAEPRAAGFGEGRDDEGTRGQTEGVALVRQGSHCTGGVARLSAGEAPGAGSGTVMGSGSHIDEAGNSFTGRNASQPQMTINFRVLGYTAYMDDGGRVEFENIDHIVELNEIDGYTMCNLVADLANKTKWATCQEPAFLYWDFEKKGLQLVVTNDDLCMVFHKFQIWGKRISFVVEFPMKPSYKSSMIIEAKMEKLPVRRNPNLPRESSSSAETEEESGDERG</sequence>